<proteinExistence type="predicted"/>
<sequence>GTFDNSFMFTGQYYDDEVDEYFLRARQYDPHIARFTARDPVCGKFHKPLTLHRYLYCLNDPVNMVDPEGRFAYNLVSPILTGSALYAHGINLATYAASSGDWRFFNLAESTFKFMPVGIAVATISPIRYFSPGWGTGLGMGFFIEETSHITGMGRVEAASMDYWAYFLYASYMFSERADLEIWPWDMQEFVEWRGRW</sequence>
<feature type="non-terminal residue" evidence="1">
    <location>
        <position position="1"/>
    </location>
</feature>
<name>X1FK81_9ZZZZ</name>
<dbReference type="NCBIfam" id="TIGR03696">
    <property type="entry name" value="Rhs_assc_core"/>
    <property type="match status" value="1"/>
</dbReference>
<comment type="caution">
    <text evidence="1">The sequence shown here is derived from an EMBL/GenBank/DDBJ whole genome shotgun (WGS) entry which is preliminary data.</text>
</comment>
<dbReference type="EMBL" id="BARU01006130">
    <property type="protein sequence ID" value="GAH45372.1"/>
    <property type="molecule type" value="Genomic_DNA"/>
</dbReference>
<gene>
    <name evidence="1" type="ORF">S03H2_12038</name>
</gene>
<dbReference type="AlphaFoldDB" id="X1FK81"/>
<protein>
    <recommendedName>
        <fullName evidence="2">RHS repeat-associated core domain-containing protein</fullName>
    </recommendedName>
</protein>
<organism evidence="1">
    <name type="scientific">marine sediment metagenome</name>
    <dbReference type="NCBI Taxonomy" id="412755"/>
    <lineage>
        <taxon>unclassified sequences</taxon>
        <taxon>metagenomes</taxon>
        <taxon>ecological metagenomes</taxon>
    </lineage>
</organism>
<dbReference type="Gene3D" id="2.180.10.10">
    <property type="entry name" value="RHS repeat-associated core"/>
    <property type="match status" value="1"/>
</dbReference>
<accession>X1FK81</accession>
<evidence type="ECO:0000313" key="1">
    <source>
        <dbReference type="EMBL" id="GAH45372.1"/>
    </source>
</evidence>
<reference evidence="1" key="1">
    <citation type="journal article" date="2014" name="Front. Microbiol.">
        <title>High frequency of phylogenetically diverse reductive dehalogenase-homologous genes in deep subseafloor sedimentary metagenomes.</title>
        <authorList>
            <person name="Kawai M."/>
            <person name="Futagami T."/>
            <person name="Toyoda A."/>
            <person name="Takaki Y."/>
            <person name="Nishi S."/>
            <person name="Hori S."/>
            <person name="Arai W."/>
            <person name="Tsubouchi T."/>
            <person name="Morono Y."/>
            <person name="Uchiyama I."/>
            <person name="Ito T."/>
            <person name="Fujiyama A."/>
            <person name="Inagaki F."/>
            <person name="Takami H."/>
        </authorList>
    </citation>
    <scope>NUCLEOTIDE SEQUENCE</scope>
    <source>
        <strain evidence="1">Expedition CK06-06</strain>
    </source>
</reference>
<dbReference type="InterPro" id="IPR022385">
    <property type="entry name" value="Rhs_assc_core"/>
</dbReference>
<evidence type="ECO:0008006" key="2">
    <source>
        <dbReference type="Google" id="ProtNLM"/>
    </source>
</evidence>